<evidence type="ECO:0000313" key="4">
    <source>
        <dbReference type="Proteomes" id="UP001165289"/>
    </source>
</evidence>
<name>A0AAV7KCV3_9METZ</name>
<reference evidence="3 4" key="1">
    <citation type="journal article" date="2023" name="BMC Biol.">
        <title>The compact genome of the sponge Oopsacas minuta (Hexactinellida) is lacking key metazoan core genes.</title>
        <authorList>
            <person name="Santini S."/>
            <person name="Schenkelaars Q."/>
            <person name="Jourda C."/>
            <person name="Duchesne M."/>
            <person name="Belahbib H."/>
            <person name="Rocher C."/>
            <person name="Selva M."/>
            <person name="Riesgo A."/>
            <person name="Vervoort M."/>
            <person name="Leys S.P."/>
            <person name="Kodjabachian L."/>
            <person name="Le Bivic A."/>
            <person name="Borchiellini C."/>
            <person name="Claverie J.M."/>
            <person name="Renard E."/>
        </authorList>
    </citation>
    <scope>NUCLEOTIDE SEQUENCE [LARGE SCALE GENOMIC DNA]</scope>
    <source>
        <strain evidence="3">SPO-2</strain>
    </source>
</reference>
<feature type="compositionally biased region" description="Basic and acidic residues" evidence="1">
    <location>
        <begin position="500"/>
        <end position="511"/>
    </location>
</feature>
<evidence type="ECO:0000259" key="2">
    <source>
        <dbReference type="Pfam" id="PF01248"/>
    </source>
</evidence>
<evidence type="ECO:0000313" key="3">
    <source>
        <dbReference type="EMBL" id="KAI6659087.1"/>
    </source>
</evidence>
<accession>A0AAV7KCV3</accession>
<feature type="domain" description="Ribosomal protein eL8/eL30/eS12/Gadd45" evidence="2">
    <location>
        <begin position="374"/>
        <end position="461"/>
    </location>
</feature>
<comment type="caution">
    <text evidence="3">The sequence shown here is derived from an EMBL/GenBank/DDBJ whole genome shotgun (WGS) entry which is preliminary data.</text>
</comment>
<dbReference type="EMBL" id="JAKMXF010000066">
    <property type="protein sequence ID" value="KAI6659087.1"/>
    <property type="molecule type" value="Genomic_DNA"/>
</dbReference>
<gene>
    <name evidence="3" type="ORF">LOD99_14763</name>
</gene>
<dbReference type="GO" id="GO:0035368">
    <property type="term" value="F:selenocysteine insertion sequence binding"/>
    <property type="evidence" value="ECO:0007669"/>
    <property type="project" value="InterPro"/>
</dbReference>
<dbReference type="PANTHER" id="PTHR13284">
    <property type="entry name" value="GH01354P"/>
    <property type="match status" value="1"/>
</dbReference>
<feature type="region of interest" description="Disordered" evidence="1">
    <location>
        <begin position="102"/>
        <end position="129"/>
    </location>
</feature>
<organism evidence="3 4">
    <name type="scientific">Oopsacas minuta</name>
    <dbReference type="NCBI Taxonomy" id="111878"/>
    <lineage>
        <taxon>Eukaryota</taxon>
        <taxon>Metazoa</taxon>
        <taxon>Porifera</taxon>
        <taxon>Hexactinellida</taxon>
        <taxon>Hexasterophora</taxon>
        <taxon>Lyssacinosida</taxon>
        <taxon>Leucopsacidae</taxon>
        <taxon>Oopsacas</taxon>
    </lineage>
</organism>
<evidence type="ECO:0000256" key="1">
    <source>
        <dbReference type="SAM" id="MobiDB-lite"/>
    </source>
</evidence>
<dbReference type="GO" id="GO:0043021">
    <property type="term" value="F:ribonucleoprotein complex binding"/>
    <property type="evidence" value="ECO:0007669"/>
    <property type="project" value="TreeGrafter"/>
</dbReference>
<dbReference type="Gene3D" id="3.30.1330.30">
    <property type="match status" value="1"/>
</dbReference>
<dbReference type="GO" id="GO:1990904">
    <property type="term" value="C:ribonucleoprotein complex"/>
    <property type="evidence" value="ECO:0007669"/>
    <property type="project" value="TreeGrafter"/>
</dbReference>
<sequence>MASNEEWTVVAKPKQKKLQDKPPPIDPYVPRKPFQKRITHPMAKPNKPIGKDFSGDFNVRSLQNYKPDQTRNKENTYPKLANNNTDQMKYIQKDKSEIGTTKIPGIIVLPQKEKPKKTKKSKKKKPESHYLRSVNEMSLNLSDIFREVPKNIDASKTKISTGVTVRSQTHKKSKNTITPRNVLDSTAPLVRRGKERVTPKIKKPTKLKRLVLEERRLIKLQKDLRKQSSIDDTNKSIDFSTEKPIPEITVTFVDSDLIEHEAIECTDACDSSVSQNASIEEVKIQVKVEETDTVIPEDIDEKEEIESKPEIAKVEIETFQVSFIGEGLPGLHTKKFREYCYQMPDKEIDELSTKLLYELMKLQARQHDMNRIKSKGRKRLVFGFHEVTKHLRVQNLKCVVIARDLERSRAIGGLEHQITTICSLCRSQNVQVIFALTKRTLSFSVCKHKTIVSIVGILNYDGRQGIYKDLIALVVVKEQEYSDTVREKRNDLLDISIKSETSRDEHDKEAESDQNSNSSRKKMDKNSSNTLQLKKFEDKDVKIEEFVPKNFFPPECSYPDPYQSPYMHPYGYPPYQPVYQHYYYPAYQYSQYDQ</sequence>
<dbReference type="AlphaFoldDB" id="A0AAV7KCV3"/>
<dbReference type="InterPro" id="IPR040051">
    <property type="entry name" value="SECISBP2"/>
</dbReference>
<protein>
    <submittedName>
        <fullName evidence="3">Selenocysteine insertion sequence-binding protein 2 isoform X3</fullName>
    </submittedName>
</protein>
<feature type="region of interest" description="Disordered" evidence="1">
    <location>
        <begin position="1"/>
        <end position="87"/>
    </location>
</feature>
<dbReference type="Proteomes" id="UP001165289">
    <property type="component" value="Unassembled WGS sequence"/>
</dbReference>
<feature type="region of interest" description="Disordered" evidence="1">
    <location>
        <begin position="500"/>
        <end position="529"/>
    </location>
</feature>
<dbReference type="SUPFAM" id="SSF55315">
    <property type="entry name" value="L30e-like"/>
    <property type="match status" value="1"/>
</dbReference>
<proteinExistence type="predicted"/>
<keyword evidence="4" id="KW-1185">Reference proteome</keyword>
<feature type="compositionally biased region" description="Basic residues" evidence="1">
    <location>
        <begin position="114"/>
        <end position="126"/>
    </location>
</feature>
<dbReference type="PANTHER" id="PTHR13284:SF4">
    <property type="entry name" value="C2H2-TYPE DOMAIN-CONTAINING PROTEIN"/>
    <property type="match status" value="1"/>
</dbReference>
<dbReference type="GO" id="GO:0005739">
    <property type="term" value="C:mitochondrion"/>
    <property type="evidence" value="ECO:0007669"/>
    <property type="project" value="TreeGrafter"/>
</dbReference>
<dbReference type="GO" id="GO:0003730">
    <property type="term" value="F:mRNA 3'-UTR binding"/>
    <property type="evidence" value="ECO:0007669"/>
    <property type="project" value="TreeGrafter"/>
</dbReference>
<dbReference type="Pfam" id="PF01248">
    <property type="entry name" value="Ribosomal_L7Ae"/>
    <property type="match status" value="1"/>
</dbReference>
<dbReference type="InterPro" id="IPR029064">
    <property type="entry name" value="Ribosomal_eL30-like_sf"/>
</dbReference>
<dbReference type="InterPro" id="IPR004038">
    <property type="entry name" value="Ribosomal_eL8/eL30/eS12/Gad45"/>
</dbReference>